<evidence type="ECO:0000256" key="1">
    <source>
        <dbReference type="SAM" id="Phobius"/>
    </source>
</evidence>
<proteinExistence type="predicted"/>
<dbReference type="Proteomes" id="UP001600941">
    <property type="component" value="Unassembled WGS sequence"/>
</dbReference>
<protein>
    <recommendedName>
        <fullName evidence="2">DUF4179 domain-containing protein</fullName>
    </recommendedName>
</protein>
<keyword evidence="1" id="KW-1133">Transmembrane helix</keyword>
<feature type="domain" description="DUF4179" evidence="2">
    <location>
        <begin position="45"/>
        <end position="166"/>
    </location>
</feature>
<evidence type="ECO:0000313" key="4">
    <source>
        <dbReference type="Proteomes" id="UP001600941"/>
    </source>
</evidence>
<comment type="caution">
    <text evidence="3">The sequence shown here is derived from an EMBL/GenBank/DDBJ whole genome shotgun (WGS) entry which is preliminary data.</text>
</comment>
<name>A0ABQ0BRN1_9FIRM</name>
<dbReference type="Pfam" id="PF13786">
    <property type="entry name" value="DUF4179"/>
    <property type="match status" value="1"/>
</dbReference>
<organism evidence="3 4">
    <name type="scientific">Blautia parvula</name>
    <dbReference type="NCBI Taxonomy" id="2877527"/>
    <lineage>
        <taxon>Bacteria</taxon>
        <taxon>Bacillati</taxon>
        <taxon>Bacillota</taxon>
        <taxon>Clostridia</taxon>
        <taxon>Lachnospirales</taxon>
        <taxon>Lachnospiraceae</taxon>
        <taxon>Blautia</taxon>
    </lineage>
</organism>
<dbReference type="InterPro" id="IPR025436">
    <property type="entry name" value="DUF4179"/>
</dbReference>
<evidence type="ECO:0000259" key="2">
    <source>
        <dbReference type="Pfam" id="PF13786"/>
    </source>
</evidence>
<sequence length="383" mass="43661">MNYTENEMKQILEQEVEIPKKVDERLQDTYSRIRSQNKTRTNYAKKSWRKITAAAAAVVLTLTVTGGTAAAAYLSEHTDFFQGMFGNTTKSSQEHTQILADPDKEDGMMADLPGKEYVPVDEEKADALIGGNITEVNITKEIGDHTLTIENIVTDGNGMLMSMTLERQGGVTALYADDETNRTKGAYFSQESNFFFCFEDQEGNPAGEFMYVDTEKSTPDKYYIYDYMIWGSAENTSNQPRLHIYTYPVTFGELQEMDETDPEKRNQIEVTEDYVDLPQCETVPMQSLSRDDTWICSYSPISMNINMSAQASEEEAQDPYCIKYIELKYKDGTSYVIYDQDELDNTGYICGVDTEFRLTYNRIVNPEDITQILINDNVYDVNE</sequence>
<feature type="transmembrane region" description="Helical" evidence="1">
    <location>
        <begin position="51"/>
        <end position="74"/>
    </location>
</feature>
<accession>A0ABQ0BRN1</accession>
<keyword evidence="1" id="KW-0472">Membrane</keyword>
<reference evidence="3 4" key="1">
    <citation type="submission" date="2024-04" db="EMBL/GenBank/DDBJ databases">
        <title>Defined microbial consortia suppress multidrug-resistant proinflammatory Enterobacteriaceae via ecological control.</title>
        <authorList>
            <person name="Furuichi M."/>
            <person name="Kawaguchi T."/>
            <person name="Pust M."/>
            <person name="Yasuma K."/>
            <person name="Plichta D."/>
            <person name="Hasegawa N."/>
            <person name="Ohya T."/>
            <person name="Bhattarai S."/>
            <person name="Sasajima S."/>
            <person name="Aoto Y."/>
            <person name="Tuganbaev T."/>
            <person name="Yaginuma M."/>
            <person name="Ueda M."/>
            <person name="Okahashi N."/>
            <person name="Amafuji K."/>
            <person name="Kiridooshi Y."/>
            <person name="Sugita K."/>
            <person name="Strazar M."/>
            <person name="Skelly A."/>
            <person name="Suda W."/>
            <person name="Hattori M."/>
            <person name="Nakamoto N."/>
            <person name="Caballero S."/>
            <person name="Norman J."/>
            <person name="Olle B."/>
            <person name="Tanoue T."/>
            <person name="Arita M."/>
            <person name="Bucci V."/>
            <person name="Atarashi K."/>
            <person name="Xavier R."/>
            <person name="Honda K."/>
        </authorList>
    </citation>
    <scope>NUCLEOTIDE SEQUENCE [LARGE SCALE GENOMIC DNA]</scope>
    <source>
        <strain evidence="4">k34-0107-D12</strain>
    </source>
</reference>
<keyword evidence="4" id="KW-1185">Reference proteome</keyword>
<dbReference type="RefSeq" id="WP_227211762.1">
    <property type="nucleotide sequence ID" value="NZ_BAABZQ010000001.1"/>
</dbReference>
<evidence type="ECO:0000313" key="3">
    <source>
        <dbReference type="EMBL" id="GAA6499198.1"/>
    </source>
</evidence>
<gene>
    <name evidence="3" type="ORF">K340107D12_20140</name>
</gene>
<dbReference type="EMBL" id="BAABZQ010000001">
    <property type="protein sequence ID" value="GAA6499198.1"/>
    <property type="molecule type" value="Genomic_DNA"/>
</dbReference>
<keyword evidence="1" id="KW-0812">Transmembrane</keyword>